<dbReference type="OrthoDB" id="88903at2"/>
<reference evidence="3" key="1">
    <citation type="submission" date="2017-02" db="EMBL/GenBank/DDBJ databases">
        <authorList>
            <person name="Varghese N."/>
            <person name="Submissions S."/>
        </authorList>
    </citation>
    <scope>NUCLEOTIDE SEQUENCE [LARGE SCALE GENOMIC DNA]</scope>
    <source>
        <strain evidence="3">ATCC 700200</strain>
    </source>
</reference>
<dbReference type="PANTHER" id="PTHR22674">
    <property type="entry name" value="NTPASE, KAP FAMILY P-LOOP DOMAIN-CONTAINING 1"/>
    <property type="match status" value="1"/>
</dbReference>
<gene>
    <name evidence="2" type="ORF">SAMN02745166_02200</name>
</gene>
<evidence type="ECO:0000313" key="3">
    <source>
        <dbReference type="Proteomes" id="UP000190774"/>
    </source>
</evidence>
<dbReference type="AlphaFoldDB" id="A0A1T4XYW0"/>
<keyword evidence="3" id="KW-1185">Reference proteome</keyword>
<dbReference type="InterPro" id="IPR027417">
    <property type="entry name" value="P-loop_NTPase"/>
</dbReference>
<dbReference type="PANTHER" id="PTHR22674:SF6">
    <property type="entry name" value="NTPASE KAP FAMILY P-LOOP DOMAIN-CONTAINING PROTEIN 1"/>
    <property type="match status" value="1"/>
</dbReference>
<sequence>MDILRSPDEDTFFSYDDVAAKDEFERRLFSDRLTRIIMEEKGGKPLVISIVNPWGGGKSTILQYIHDALAATTRDEGIRIKDCRITSFNLWRYAGEDQLLYRMFESLIQAIHDGTPLTTGQRLLKLLPTWMKRFSIVCDWLAPGSGAVLDAVFSTISPEQFEVHLDEVRRTTREYLAKTGTRVIMLLDDVDRLDPDEILLLFRALKLIADLPNTTFIIAMDEEHVSEVIGQRIGGHIESGRRYIEKIVNVRLGVPKIPDDVLEDYAMRRFITIWQRELKERKGRADRAGLDTQAMPAEPNPHEVERMVGIFRDLHLPYLLTPRTVKSIENAFAFALGLLPEEVDAGDVLLLEATRLLHPQLYLALPEVIPNLGKLLPIDIQDGRSDEKIRTKKAEIVQQLSALIKTSTFSPKTQIEAALTTWFPQLGNFYFEEEMQRNEQAKRICSPNYFWRYYSGAVHKRDVPDAAVAAWLRTALDLQQKPQASATLKHHLSQPYTRAFIKKLGDRLAAEPDNVPALTIIAQVVSAWPEAEQADSLKNLWHQAASMMAATIHRLNELQKQIAASTEVVRASTNLYWSFIFTDYVATPEDYFTWPDKEGRAPSPFDEELARQSLTAYEQGFMPQANDLICGMIWTIYRNRHLPDLLKRVQSLAEEKPEVAPQLLVAGCNFGSSQSHKPACWSWKGRDSIAKIEKLVPRTVLQRALMKALPPPPKPLRVPSHDFDHLTLQELGWIYMESTHTPNESDSLPHRMKKGQA</sequence>
<organism evidence="2 3">
    <name type="scientific">Prosthecobacter debontii</name>
    <dbReference type="NCBI Taxonomy" id="48467"/>
    <lineage>
        <taxon>Bacteria</taxon>
        <taxon>Pseudomonadati</taxon>
        <taxon>Verrucomicrobiota</taxon>
        <taxon>Verrucomicrobiia</taxon>
        <taxon>Verrucomicrobiales</taxon>
        <taxon>Verrucomicrobiaceae</taxon>
        <taxon>Prosthecobacter</taxon>
    </lineage>
</organism>
<feature type="domain" description="KAP NTPase" evidence="1">
    <location>
        <begin position="27"/>
        <end position="333"/>
    </location>
</feature>
<dbReference type="InterPro" id="IPR011646">
    <property type="entry name" value="KAP_P-loop"/>
</dbReference>
<dbReference type="Gene3D" id="3.40.50.300">
    <property type="entry name" value="P-loop containing nucleotide triphosphate hydrolases"/>
    <property type="match status" value="1"/>
</dbReference>
<evidence type="ECO:0000259" key="1">
    <source>
        <dbReference type="Pfam" id="PF07693"/>
    </source>
</evidence>
<dbReference type="EMBL" id="FUYE01000006">
    <property type="protein sequence ID" value="SKA94730.1"/>
    <property type="molecule type" value="Genomic_DNA"/>
</dbReference>
<dbReference type="Pfam" id="PF07693">
    <property type="entry name" value="KAP_NTPase"/>
    <property type="match status" value="1"/>
</dbReference>
<dbReference type="InterPro" id="IPR052754">
    <property type="entry name" value="NTPase_KAP_P-loop"/>
</dbReference>
<dbReference type="Proteomes" id="UP000190774">
    <property type="component" value="Unassembled WGS sequence"/>
</dbReference>
<evidence type="ECO:0000313" key="2">
    <source>
        <dbReference type="EMBL" id="SKA94730.1"/>
    </source>
</evidence>
<accession>A0A1T4XYW0</accession>
<name>A0A1T4XYW0_9BACT</name>
<dbReference type="SUPFAM" id="SSF52540">
    <property type="entry name" value="P-loop containing nucleoside triphosphate hydrolases"/>
    <property type="match status" value="1"/>
</dbReference>
<protein>
    <submittedName>
        <fullName evidence="2">KAP family P-loop domain-containing protein</fullName>
    </submittedName>
</protein>
<dbReference type="RefSeq" id="WP_078813409.1">
    <property type="nucleotide sequence ID" value="NZ_FUYE01000006.1"/>
</dbReference>
<proteinExistence type="predicted"/>
<dbReference type="STRING" id="48467.SAMN02745166_02200"/>